<evidence type="ECO:0000256" key="1">
    <source>
        <dbReference type="SAM" id="MobiDB-lite"/>
    </source>
</evidence>
<evidence type="ECO:0000313" key="4">
    <source>
        <dbReference type="Proteomes" id="UP000001197"/>
    </source>
</evidence>
<dbReference type="Gene3D" id="1.25.40.10">
    <property type="entry name" value="Tetratricopeptide repeat domain"/>
    <property type="match status" value="1"/>
</dbReference>
<keyword evidence="4" id="KW-1185">Reference proteome</keyword>
<protein>
    <submittedName>
        <fullName evidence="2">Podospora anserina S mat+ genomic DNA chromosome 6, supercontig 2</fullName>
    </submittedName>
</protein>
<accession>B2B2P8</accession>
<dbReference type="STRING" id="515849.B2B2P8"/>
<evidence type="ECO:0000313" key="3">
    <source>
        <dbReference type="EMBL" id="CDP30783.1"/>
    </source>
</evidence>
<dbReference type="GO" id="GO:0005697">
    <property type="term" value="C:telomerase holoenzyme complex"/>
    <property type="evidence" value="ECO:0007669"/>
    <property type="project" value="TreeGrafter"/>
</dbReference>
<gene>
    <name evidence="2" type="ORF">PODANS_6_2470</name>
</gene>
<dbReference type="SUPFAM" id="SSF48452">
    <property type="entry name" value="TPR-like"/>
    <property type="match status" value="1"/>
</dbReference>
<dbReference type="AlphaFoldDB" id="B2B2P8"/>
<proteinExistence type="predicted"/>
<name>B2B2P8_PODAN</name>
<dbReference type="GO" id="GO:0070034">
    <property type="term" value="F:telomerase RNA binding"/>
    <property type="evidence" value="ECO:0007669"/>
    <property type="project" value="TreeGrafter"/>
</dbReference>
<organism evidence="2">
    <name type="scientific">Podospora anserina (strain S / ATCC MYA-4624 / DSM 980 / FGSC 10383)</name>
    <name type="common">Pleurage anserina</name>
    <dbReference type="NCBI Taxonomy" id="515849"/>
    <lineage>
        <taxon>Eukaryota</taxon>
        <taxon>Fungi</taxon>
        <taxon>Dikarya</taxon>
        <taxon>Ascomycota</taxon>
        <taxon>Pezizomycotina</taxon>
        <taxon>Sordariomycetes</taxon>
        <taxon>Sordariomycetidae</taxon>
        <taxon>Sordariales</taxon>
        <taxon>Podosporaceae</taxon>
        <taxon>Podospora</taxon>
        <taxon>Podospora anserina</taxon>
    </lineage>
</organism>
<dbReference type="InterPro" id="IPR011990">
    <property type="entry name" value="TPR-like_helical_dom_sf"/>
</dbReference>
<feature type="compositionally biased region" description="Polar residues" evidence="1">
    <location>
        <begin position="17"/>
        <end position="27"/>
    </location>
</feature>
<feature type="compositionally biased region" description="Polar residues" evidence="1">
    <location>
        <begin position="82"/>
        <end position="108"/>
    </location>
</feature>
<reference evidence="2 4" key="1">
    <citation type="journal article" date="2008" name="Genome Biol.">
        <title>The genome sequence of the model ascomycete fungus Podospora anserina.</title>
        <authorList>
            <person name="Espagne E."/>
            <person name="Lespinet O."/>
            <person name="Malagnac F."/>
            <person name="Da Silva C."/>
            <person name="Jaillon O."/>
            <person name="Porcel B.M."/>
            <person name="Couloux A."/>
            <person name="Aury J.-M."/>
            <person name="Segurens B."/>
            <person name="Poulain J."/>
            <person name="Anthouard V."/>
            <person name="Grossetete S."/>
            <person name="Khalili H."/>
            <person name="Coppin E."/>
            <person name="Dequard-Chablat M."/>
            <person name="Picard M."/>
            <person name="Contamine V."/>
            <person name="Arnaise S."/>
            <person name="Bourdais A."/>
            <person name="Berteaux-Lecellier V."/>
            <person name="Gautheret D."/>
            <person name="de Vries R.P."/>
            <person name="Battaglia E."/>
            <person name="Coutinho P.M."/>
            <person name="Danchin E.G.J."/>
            <person name="Henrissat B."/>
            <person name="El Khoury R."/>
            <person name="Sainsard-Chanet A."/>
            <person name="Boivin A."/>
            <person name="Pinan-Lucarre B."/>
            <person name="Sellem C.H."/>
            <person name="Debuchy R."/>
            <person name="Wincker P."/>
            <person name="Weissenbach J."/>
            <person name="Silar P."/>
        </authorList>
    </citation>
    <scope>NUCLEOTIDE SEQUENCE [LARGE SCALE GENOMIC DNA]</scope>
    <source>
        <strain evidence="4">S / ATCC MYA-4624 / DSM 980 / FGSC 10383</strain>
        <strain evidence="2">S mat+</strain>
    </source>
</reference>
<dbReference type="PANTHER" id="PTHR15696">
    <property type="entry name" value="SMG-7 SUPPRESSOR WITH MORPHOLOGICAL EFFECT ON GENITALIA PROTEIN 7"/>
    <property type="match status" value="1"/>
</dbReference>
<dbReference type="InterPro" id="IPR045153">
    <property type="entry name" value="Est1/Ebs1-like"/>
</dbReference>
<reference evidence="3" key="4">
    <citation type="submission" date="2015-04" db="EMBL/GenBank/DDBJ databases">
        <title>Maintaining two mating types: Structure of the mating type locus and its role in heterokaryosis in Podospora anserina.</title>
        <authorList>
            <person name="Grognet P."/>
            <person name="Bidard F."/>
            <person name="Kuchly C."/>
            <person name="Chan Ho Tong L."/>
            <person name="Coppin E."/>
            <person name="Ait Benkhali J."/>
            <person name="Couloux A."/>
            <person name="Wincker P."/>
            <person name="Debuchy R."/>
            <person name="Silar P."/>
        </authorList>
    </citation>
    <scope>NUCLEOTIDE SEQUENCE</scope>
</reference>
<dbReference type="GO" id="GO:0042162">
    <property type="term" value="F:telomeric DNA binding"/>
    <property type="evidence" value="ECO:0007669"/>
    <property type="project" value="TreeGrafter"/>
</dbReference>
<dbReference type="VEuPathDB" id="FungiDB:PODANS_6_2470"/>
<dbReference type="EMBL" id="FO904941">
    <property type="protein sequence ID" value="CDP30783.1"/>
    <property type="molecule type" value="Genomic_DNA"/>
</dbReference>
<reference evidence="4" key="3">
    <citation type="journal article" date="2014" name="Genetics">
        <title>Maintaining two mating types: Structure of the mating type locus and its role in heterokaryosis in Podospora anserina.</title>
        <authorList>
            <person name="Grognet P."/>
            <person name="Bidard F."/>
            <person name="Kuchly C."/>
            <person name="Tong L.C.H."/>
            <person name="Coppin E."/>
            <person name="Benkhali J.A."/>
            <person name="Couloux A."/>
            <person name="Wincker P."/>
            <person name="Debuchy R."/>
            <person name="Silar P."/>
        </authorList>
    </citation>
    <scope>GENOME REANNOTATION</scope>
    <source>
        <strain evidence="4">S / ATCC MYA-4624 / DSM 980 / FGSC 10383</strain>
    </source>
</reference>
<reference evidence="2" key="2">
    <citation type="submission" date="2008-07" db="EMBL/GenBank/DDBJ databases">
        <authorList>
            <person name="Genoscope - CEA"/>
        </authorList>
    </citation>
    <scope>NUCLEOTIDE SEQUENCE</scope>
    <source>
        <strain evidence="2">S mat+</strain>
    </source>
</reference>
<dbReference type="GO" id="GO:0000184">
    <property type="term" value="P:nuclear-transcribed mRNA catabolic process, nonsense-mediated decay"/>
    <property type="evidence" value="ECO:0007669"/>
    <property type="project" value="TreeGrafter"/>
</dbReference>
<dbReference type="EMBL" id="CU638744">
    <property type="protein sequence ID" value="CAP71383.1"/>
    <property type="molecule type" value="Genomic_DNA"/>
</dbReference>
<dbReference type="RefSeq" id="XP_001910249.1">
    <property type="nucleotide sequence ID" value="XM_001910214.1"/>
</dbReference>
<feature type="region of interest" description="Disordered" evidence="1">
    <location>
        <begin position="1"/>
        <end position="110"/>
    </location>
</feature>
<dbReference type="OrthoDB" id="2017974at2759"/>
<dbReference type="Proteomes" id="UP000001197">
    <property type="component" value="Chromosome 6"/>
</dbReference>
<evidence type="ECO:0000313" key="2">
    <source>
        <dbReference type="EMBL" id="CAP71383.1"/>
    </source>
</evidence>
<dbReference type="GeneID" id="6195060"/>
<feature type="compositionally biased region" description="Basic and acidic residues" evidence="1">
    <location>
        <begin position="51"/>
        <end position="62"/>
    </location>
</feature>
<dbReference type="KEGG" id="pan:PODANSg7286"/>
<dbReference type="eggNOG" id="ENOG502QRU3">
    <property type="taxonomic scope" value="Eukaryota"/>
</dbReference>
<dbReference type="HOGENOM" id="CLU_713946_0_0_1"/>
<dbReference type="PANTHER" id="PTHR15696:SF0">
    <property type="entry name" value="TELOMERASE-BINDING PROTEIN EST1A"/>
    <property type="match status" value="1"/>
</dbReference>
<feature type="compositionally biased region" description="Polar residues" evidence="1">
    <location>
        <begin position="35"/>
        <end position="44"/>
    </location>
</feature>
<sequence length="387" mass="44211">MGLSRKSNGGLKERKSTLLSATSSPPFSSDHHGVVNTTGTSYLTYQLPAIEEQHPKPDDTPDHSIPVVTPIKYRDRHKPKPSQLNPKDTVPTSIPANFHLPSNPQQNKKPNDYPITCDEDSVELIKCFLVTPITQNHLLAELQGINARLLAFESKCIEFEADAKNQNLQLNNEQWKDLVVLHRNLLHEYHDFLLASQHPSASTKLREVASEYLIPARLFRYGIHGFLEVLRKYLSQTLQHTQYFLNLAYSLMGVECLGDLARYWWALCLEDEDSDKRIPTSGRLYHHLAILSRPNVRQQLFYFLKSLCVPTPFEPARESIMGVINPILNPHSTVPRILRPIELYQCKTVSHIFLGREDKVGDVRQSLHNLGMDSYITMLGSKWMEAR</sequence>